<reference evidence="1" key="2">
    <citation type="submission" date="2020-11" db="EMBL/GenBank/DDBJ databases">
        <authorList>
            <person name="McCartney M.A."/>
            <person name="Auch B."/>
            <person name="Kono T."/>
            <person name="Mallez S."/>
            <person name="Becker A."/>
            <person name="Gohl D.M."/>
            <person name="Silverstein K.A.T."/>
            <person name="Koren S."/>
            <person name="Bechman K.B."/>
            <person name="Herman A."/>
            <person name="Abrahante J.E."/>
            <person name="Garbe J."/>
        </authorList>
    </citation>
    <scope>NUCLEOTIDE SEQUENCE</scope>
    <source>
        <strain evidence="1">Duluth1</strain>
        <tissue evidence="1">Whole animal</tissue>
    </source>
</reference>
<dbReference type="EMBL" id="JAIWYP010000006">
    <property type="protein sequence ID" value="KAH3804926.1"/>
    <property type="molecule type" value="Genomic_DNA"/>
</dbReference>
<protein>
    <submittedName>
        <fullName evidence="1">Uncharacterized protein</fullName>
    </submittedName>
</protein>
<evidence type="ECO:0000313" key="1">
    <source>
        <dbReference type="EMBL" id="KAH3804926.1"/>
    </source>
</evidence>
<proteinExistence type="predicted"/>
<dbReference type="AlphaFoldDB" id="A0A9D4FXI8"/>
<keyword evidence="2" id="KW-1185">Reference proteome</keyword>
<evidence type="ECO:0000313" key="2">
    <source>
        <dbReference type="Proteomes" id="UP000828390"/>
    </source>
</evidence>
<sequence>MSRRDGSNLLHDGYITCVFESKEQLFVEIGMVVNTFRFFYGLAGSPKTVDRYSTTAPLPGTIFGYGPDIIRTNVLTKFHEDRTKMITTPSPWRQYFSTNLNNFRTRYPHKYLTINVTSRVLKGKNAPYTCDIIRTNGQTKFHAELTAELQNVTSRVFELDQDIIGTHFSPSFMKIGKDYYSVDKSNVDERRTKGNHVVLR</sequence>
<gene>
    <name evidence="1" type="ORF">DPMN_133219</name>
</gene>
<accession>A0A9D4FXI8</accession>
<dbReference type="Proteomes" id="UP000828390">
    <property type="component" value="Unassembled WGS sequence"/>
</dbReference>
<reference evidence="1" key="1">
    <citation type="journal article" date="2019" name="bioRxiv">
        <title>The Genome of the Zebra Mussel, Dreissena polymorpha: A Resource for Invasive Species Research.</title>
        <authorList>
            <person name="McCartney M.A."/>
            <person name="Auch B."/>
            <person name="Kono T."/>
            <person name="Mallez S."/>
            <person name="Zhang Y."/>
            <person name="Obille A."/>
            <person name="Becker A."/>
            <person name="Abrahante J.E."/>
            <person name="Garbe J."/>
            <person name="Badalamenti J.P."/>
            <person name="Herman A."/>
            <person name="Mangelson H."/>
            <person name="Liachko I."/>
            <person name="Sullivan S."/>
            <person name="Sone E.D."/>
            <person name="Koren S."/>
            <person name="Silverstein K.A.T."/>
            <person name="Beckman K.B."/>
            <person name="Gohl D.M."/>
        </authorList>
    </citation>
    <scope>NUCLEOTIDE SEQUENCE</scope>
    <source>
        <strain evidence="1">Duluth1</strain>
        <tissue evidence="1">Whole animal</tissue>
    </source>
</reference>
<comment type="caution">
    <text evidence="1">The sequence shown here is derived from an EMBL/GenBank/DDBJ whole genome shotgun (WGS) entry which is preliminary data.</text>
</comment>
<organism evidence="1 2">
    <name type="scientific">Dreissena polymorpha</name>
    <name type="common">Zebra mussel</name>
    <name type="synonym">Mytilus polymorpha</name>
    <dbReference type="NCBI Taxonomy" id="45954"/>
    <lineage>
        <taxon>Eukaryota</taxon>
        <taxon>Metazoa</taxon>
        <taxon>Spiralia</taxon>
        <taxon>Lophotrochozoa</taxon>
        <taxon>Mollusca</taxon>
        <taxon>Bivalvia</taxon>
        <taxon>Autobranchia</taxon>
        <taxon>Heteroconchia</taxon>
        <taxon>Euheterodonta</taxon>
        <taxon>Imparidentia</taxon>
        <taxon>Neoheterodontei</taxon>
        <taxon>Myida</taxon>
        <taxon>Dreissenoidea</taxon>
        <taxon>Dreissenidae</taxon>
        <taxon>Dreissena</taxon>
    </lineage>
</organism>
<name>A0A9D4FXI8_DREPO</name>